<reference evidence="3" key="4">
    <citation type="submission" date="2024-05" db="EMBL/GenBank/DDBJ databases">
        <title>Identification of Pectobacterium versatile causing blackleg of potato from New York State with a whole genome sequencing approach.</title>
        <authorList>
            <person name="Ma X."/>
            <person name="Swingle B."/>
        </authorList>
    </citation>
    <scope>NUCLEOTIDE SEQUENCE</scope>
    <source>
        <strain evidence="3">NY1588A</strain>
    </source>
</reference>
<dbReference type="InterPro" id="IPR019670">
    <property type="entry name" value="DUF2523"/>
</dbReference>
<evidence type="ECO:0000256" key="1">
    <source>
        <dbReference type="SAM" id="Phobius"/>
    </source>
</evidence>
<evidence type="ECO:0000313" key="2">
    <source>
        <dbReference type="EMBL" id="AFI90427.1"/>
    </source>
</evidence>
<reference evidence="2 4" key="1">
    <citation type="journal article" date="2012" name="J. Bacteriol.">
        <title>Genome sequence of Pectobacterium sp. strain SCC3193.</title>
        <authorList>
            <person name="Koskinen J.P."/>
            <person name="Laine P."/>
            <person name="Niemi O."/>
            <person name="Nykyri J."/>
            <person name="Harjunpaa H."/>
            <person name="Auvinen P."/>
            <person name="Paulin L."/>
            <person name="Pirhonen M."/>
            <person name="Palva T."/>
            <person name="Holm L."/>
        </authorList>
    </citation>
    <scope>NUCLEOTIDE SEQUENCE [LARGE SCALE GENOMIC DNA]</scope>
    <source>
        <strain evidence="2 4">SCC3193</strain>
    </source>
</reference>
<dbReference type="AlphaFoldDB" id="A0A0H3I315"/>
<organism evidence="2 4">
    <name type="scientific">Pectobacterium parmentieri</name>
    <dbReference type="NCBI Taxonomy" id="1905730"/>
    <lineage>
        <taxon>Bacteria</taxon>
        <taxon>Pseudomonadati</taxon>
        <taxon>Pseudomonadota</taxon>
        <taxon>Gammaproteobacteria</taxon>
        <taxon>Enterobacterales</taxon>
        <taxon>Pectobacteriaceae</taxon>
        <taxon>Pectobacterium</taxon>
    </lineage>
</organism>
<dbReference type="PATRIC" id="fig|1166016.3.peg.2355"/>
<keyword evidence="1" id="KW-0812">Transmembrane</keyword>
<dbReference type="KEGG" id="pec:W5S_2339"/>
<feature type="transmembrane region" description="Helical" evidence="1">
    <location>
        <begin position="20"/>
        <end position="41"/>
    </location>
</feature>
<gene>
    <name evidence="2" type="ordered locus">W5S_2339</name>
    <name evidence="3" type="ORF">F6Q06_23325</name>
</gene>
<dbReference type="EMBL" id="WABS01000089">
    <property type="protein sequence ID" value="MBI0557380.1"/>
    <property type="molecule type" value="Genomic_DNA"/>
</dbReference>
<evidence type="ECO:0000313" key="3">
    <source>
        <dbReference type="EMBL" id="MBI0557380.1"/>
    </source>
</evidence>
<dbReference type="Pfam" id="PF10734">
    <property type="entry name" value="DUF2523"/>
    <property type="match status" value="1"/>
</dbReference>
<dbReference type="HOGENOM" id="CLU_169081_0_0_6"/>
<reference evidence="5" key="3">
    <citation type="submission" date="2023-07" db="EMBL/GenBank/DDBJ databases">
        <title>Identification of Pectobacterium versatile causing blackleg of potato from New York State with a whole genome sequencing approach.</title>
        <authorList>
            <person name="Ma X."/>
            <person name="Swingle B."/>
        </authorList>
    </citation>
    <scope>NUCLEOTIDE SEQUENCE [LARGE SCALE GENOMIC DNA]</scope>
    <source>
        <strain evidence="5">NY1588A</strain>
    </source>
</reference>
<proteinExistence type="predicted"/>
<name>A0A0H3I315_PECPM</name>
<dbReference type="RefSeq" id="WP_014700008.1">
    <property type="nucleotide sequence ID" value="NC_017845.1"/>
</dbReference>
<dbReference type="STRING" id="1905730.W5S_2339"/>
<keyword evidence="1" id="KW-1133">Transmembrane helix</keyword>
<protein>
    <submittedName>
        <fullName evidence="3">DUF2523 domain-containing protein</fullName>
    </submittedName>
    <submittedName>
        <fullName evidence="2">Phage like membrane protein</fullName>
    </submittedName>
</protein>
<keyword evidence="1" id="KW-0472">Membrane</keyword>
<keyword evidence="5" id="KW-1185">Reference proteome</keyword>
<feature type="transmembrane region" description="Helical" evidence="1">
    <location>
        <begin position="61"/>
        <end position="85"/>
    </location>
</feature>
<dbReference type="Proteomes" id="UP000008044">
    <property type="component" value="Chromosome"/>
</dbReference>
<dbReference type="eggNOG" id="ENOG50331T2">
    <property type="taxonomic scope" value="Bacteria"/>
</dbReference>
<evidence type="ECO:0000313" key="5">
    <source>
        <dbReference type="Proteomes" id="UP001194579"/>
    </source>
</evidence>
<dbReference type="Proteomes" id="UP001194579">
    <property type="component" value="Unassembled WGS sequence"/>
</dbReference>
<evidence type="ECO:0000313" key="4">
    <source>
        <dbReference type="Proteomes" id="UP000008044"/>
    </source>
</evidence>
<reference evidence="2" key="2">
    <citation type="submission" date="2012-03" db="EMBL/GenBank/DDBJ databases">
        <authorList>
            <person name="Koskinen P."/>
            <person name="Laine P."/>
            <person name="Niemi O."/>
            <person name="Nykyri J."/>
            <person name="Harjunpaa H."/>
            <person name="Auvinen P."/>
            <person name="Paulin L."/>
            <person name="Pirhonen M."/>
            <person name="Palva T."/>
            <person name="Holm L."/>
        </authorList>
    </citation>
    <scope>NUCLEOTIDE SEQUENCE</scope>
    <source>
        <strain evidence="2">SCC3193</strain>
    </source>
</reference>
<dbReference type="EMBL" id="CP003415">
    <property type="protein sequence ID" value="AFI90427.1"/>
    <property type="molecule type" value="Genomic_DNA"/>
</dbReference>
<accession>A0A0H3I315</accession>
<sequence length="92" mass="10242">MLAALYTGLGFLLRSIVVKFGIMFGLFFIVQELAPVLLSLVNVSPLPLVELFSQLPDSVWYFLNIFQVPTGIAMMVSAIIARFIIRRIPIIG</sequence>